<evidence type="ECO:0000313" key="4">
    <source>
        <dbReference type="Proteomes" id="UP000001542"/>
    </source>
</evidence>
<keyword evidence="2" id="KW-0472">Membrane</keyword>
<evidence type="ECO:0000313" key="3">
    <source>
        <dbReference type="EMBL" id="EAY23670.1"/>
    </source>
</evidence>
<evidence type="ECO:0000256" key="2">
    <source>
        <dbReference type="SAM" id="Phobius"/>
    </source>
</evidence>
<gene>
    <name evidence="3" type="ORF">TVAG_120070</name>
</gene>
<feature type="compositionally biased region" description="Basic and acidic residues" evidence="1">
    <location>
        <begin position="548"/>
        <end position="613"/>
    </location>
</feature>
<sequence>MFTFNQRIIHSDVDVTEHPFALPNIPLIKITAKDPSQTVKIQFVKLTPPDTPVLNETETVIVSQRNVTLFSTMTSSNEQYLNYIVYNLPQTNDSAPSNNYFRNYTCNQIISFLPNMVYLKPKFSTSAFNCTVDRFGNLNYVYSVPLSPSFKYDGIISDMLTLTKTLIPGQEEKEYLFEKDKAYVIPSEVGVYTKEKLENYTQENKPNEVHFDPPKFNIEEPCSLRFDQFYEYDITDKYMRLPYAASKIFTLGPNVYKCLYGNYILESKDEFTALITTYARDETKGIIVKNVTKVDNPFMISDNDLIFSEQKSIKLICKDQSKECKIQIVSFKPPSNITNTEEVVTSVFTTKSNADFGFEIKYGDVNSFYTFTVHSPVPVEVSRLASNDEAVAFMTNKDGSATNKIIGNDVTLFYTTQIVCSLCDNPSGKTSSKASTYNVNLTIRETATSSEDVEAEDDLFEKDQTYAFPYEGGVYSKEEIVEYTKKNGIKAREIEVKSNNGSTVGIIVGIVIAIVIIAAIVVIVIIVIKRKKSKEQSNMCELENCSSSHKDTNKNKKDEELSESSKNKKDEELSESSKNKKDEELSESSKNKKDEELSESSKNKKDEELSESSKHKHSKKHKKNKDLSDYSRHKYSSDEGSKSYSVSERIYSDSEKIYSD</sequence>
<dbReference type="VEuPathDB" id="TrichDB:TVAG_120070"/>
<dbReference type="PANTHER" id="PTHR16861">
    <property type="entry name" value="GLYCOPROTEIN 38"/>
    <property type="match status" value="1"/>
</dbReference>
<name>A2D7F3_TRIV3</name>
<feature type="compositionally biased region" description="Basic residues" evidence="1">
    <location>
        <begin position="614"/>
        <end position="624"/>
    </location>
</feature>
<keyword evidence="2" id="KW-0812">Transmembrane</keyword>
<dbReference type="PANTHER" id="PTHR16861:SF4">
    <property type="entry name" value="SH3 DOMAIN PROTEIN (AFU_ORTHOLOGUE AFUA_1G13610)"/>
    <property type="match status" value="1"/>
</dbReference>
<keyword evidence="2" id="KW-1133">Transmembrane helix</keyword>
<reference evidence="3" key="1">
    <citation type="submission" date="2006-10" db="EMBL/GenBank/DDBJ databases">
        <authorList>
            <person name="Amadeo P."/>
            <person name="Zhao Q."/>
            <person name="Wortman J."/>
            <person name="Fraser-Liggett C."/>
            <person name="Carlton J."/>
        </authorList>
    </citation>
    <scope>NUCLEOTIDE SEQUENCE</scope>
    <source>
        <strain evidence="3">G3</strain>
    </source>
</reference>
<feature type="transmembrane region" description="Helical" evidence="2">
    <location>
        <begin position="504"/>
        <end position="528"/>
    </location>
</feature>
<dbReference type="Proteomes" id="UP000001542">
    <property type="component" value="Unassembled WGS sequence"/>
</dbReference>
<dbReference type="InParanoid" id="A2D7F3"/>
<dbReference type="EMBL" id="DS113177">
    <property type="protein sequence ID" value="EAY23670.1"/>
    <property type="molecule type" value="Genomic_DNA"/>
</dbReference>
<dbReference type="AlphaFoldDB" id="A2D7F3"/>
<feature type="compositionally biased region" description="Polar residues" evidence="1">
    <location>
        <begin position="538"/>
        <end position="547"/>
    </location>
</feature>
<accession>A2D7F3</accession>
<organism evidence="3 4">
    <name type="scientific">Trichomonas vaginalis (strain ATCC PRA-98 / G3)</name>
    <dbReference type="NCBI Taxonomy" id="412133"/>
    <lineage>
        <taxon>Eukaryota</taxon>
        <taxon>Metamonada</taxon>
        <taxon>Parabasalia</taxon>
        <taxon>Trichomonadida</taxon>
        <taxon>Trichomonadidae</taxon>
        <taxon>Trichomonas</taxon>
    </lineage>
</organism>
<proteinExistence type="predicted"/>
<feature type="compositionally biased region" description="Basic and acidic residues" evidence="1">
    <location>
        <begin position="625"/>
        <end position="641"/>
    </location>
</feature>
<dbReference type="RefSeq" id="XP_001276918.1">
    <property type="nucleotide sequence ID" value="XM_001276917.1"/>
</dbReference>
<protein>
    <submittedName>
        <fullName evidence="3">Uncharacterized protein</fullName>
    </submittedName>
</protein>
<reference evidence="3" key="2">
    <citation type="journal article" date="2007" name="Science">
        <title>Draft genome sequence of the sexually transmitted pathogen Trichomonas vaginalis.</title>
        <authorList>
            <person name="Carlton J.M."/>
            <person name="Hirt R.P."/>
            <person name="Silva J.C."/>
            <person name="Delcher A.L."/>
            <person name="Schatz M."/>
            <person name="Zhao Q."/>
            <person name="Wortman J.R."/>
            <person name="Bidwell S.L."/>
            <person name="Alsmark U.C.M."/>
            <person name="Besteiro S."/>
            <person name="Sicheritz-Ponten T."/>
            <person name="Noel C.J."/>
            <person name="Dacks J.B."/>
            <person name="Foster P.G."/>
            <person name="Simillion C."/>
            <person name="Van de Peer Y."/>
            <person name="Miranda-Saavedra D."/>
            <person name="Barton G.J."/>
            <person name="Westrop G.D."/>
            <person name="Mueller S."/>
            <person name="Dessi D."/>
            <person name="Fiori P.L."/>
            <person name="Ren Q."/>
            <person name="Paulsen I."/>
            <person name="Zhang H."/>
            <person name="Bastida-Corcuera F.D."/>
            <person name="Simoes-Barbosa A."/>
            <person name="Brown M.T."/>
            <person name="Hayes R.D."/>
            <person name="Mukherjee M."/>
            <person name="Okumura C.Y."/>
            <person name="Schneider R."/>
            <person name="Smith A.J."/>
            <person name="Vanacova S."/>
            <person name="Villalvazo M."/>
            <person name="Haas B.J."/>
            <person name="Pertea M."/>
            <person name="Feldblyum T.V."/>
            <person name="Utterback T.R."/>
            <person name="Shu C.L."/>
            <person name="Osoegawa K."/>
            <person name="de Jong P.J."/>
            <person name="Hrdy I."/>
            <person name="Horvathova L."/>
            <person name="Zubacova Z."/>
            <person name="Dolezal P."/>
            <person name="Malik S.B."/>
            <person name="Logsdon J.M. Jr."/>
            <person name="Henze K."/>
            <person name="Gupta A."/>
            <person name="Wang C.C."/>
            <person name="Dunne R.L."/>
            <person name="Upcroft J.A."/>
            <person name="Upcroft P."/>
            <person name="White O."/>
            <person name="Salzberg S.L."/>
            <person name="Tang P."/>
            <person name="Chiu C.-H."/>
            <person name="Lee Y.-S."/>
            <person name="Embley T.M."/>
            <person name="Coombs G.H."/>
            <person name="Mottram J.C."/>
            <person name="Tachezy J."/>
            <person name="Fraser-Liggett C.M."/>
            <person name="Johnson P.J."/>
        </authorList>
    </citation>
    <scope>NUCLEOTIDE SEQUENCE [LARGE SCALE GENOMIC DNA]</scope>
    <source>
        <strain evidence="3">G3</strain>
    </source>
</reference>
<feature type="region of interest" description="Disordered" evidence="1">
    <location>
        <begin position="538"/>
        <end position="660"/>
    </location>
</feature>
<keyword evidence="4" id="KW-1185">Reference proteome</keyword>
<dbReference type="KEGG" id="tva:4720739"/>
<dbReference type="VEuPathDB" id="TrichDB:TVAGG3_0992980"/>
<evidence type="ECO:0000256" key="1">
    <source>
        <dbReference type="SAM" id="MobiDB-lite"/>
    </source>
</evidence>
<feature type="compositionally biased region" description="Basic and acidic residues" evidence="1">
    <location>
        <begin position="650"/>
        <end position="660"/>
    </location>
</feature>